<dbReference type="EC" id="7.2.1.1" evidence="16 17"/>
<keyword evidence="12 16" id="KW-0406">Ion transport</keyword>
<evidence type="ECO:0000256" key="12">
    <source>
        <dbReference type="ARBA" id="ARBA00023065"/>
    </source>
</evidence>
<dbReference type="EMBL" id="CP098400">
    <property type="protein sequence ID" value="URW79481.1"/>
    <property type="molecule type" value="Genomic_DNA"/>
</dbReference>
<reference evidence="19" key="2">
    <citation type="submission" date="2022-06" db="EMBL/GenBank/DDBJ databases">
        <title>Xiashengella guii gen. nov. sp. nov., a bacterium isolated form anaerobic digestion tank.</title>
        <authorList>
            <person name="Huang H."/>
        </authorList>
    </citation>
    <scope>NUCLEOTIDE SEQUENCE</scope>
    <source>
        <strain evidence="19">Ai-910</strain>
    </source>
</reference>
<evidence type="ECO:0000256" key="6">
    <source>
        <dbReference type="ARBA" id="ARBA00022643"/>
    </source>
</evidence>
<keyword evidence="13 16" id="KW-0830">Ubiquinone</keyword>
<name>A0A9J6ZP83_9BACT</name>
<organism evidence="19 20">
    <name type="scientific">Xiashengella succiniciproducens</name>
    <dbReference type="NCBI Taxonomy" id="2949635"/>
    <lineage>
        <taxon>Bacteria</taxon>
        <taxon>Pseudomonadati</taxon>
        <taxon>Bacteroidota</taxon>
        <taxon>Bacteroidia</taxon>
        <taxon>Marinilabiliales</taxon>
        <taxon>Marinilabiliaceae</taxon>
        <taxon>Xiashengella</taxon>
    </lineage>
</organism>
<evidence type="ECO:0000259" key="18">
    <source>
        <dbReference type="SMART" id="SM00900"/>
    </source>
</evidence>
<dbReference type="PIRSF" id="PIRSF009437">
    <property type="entry name" value="NQR-1_subunit_C"/>
    <property type="match status" value="1"/>
</dbReference>
<keyword evidence="15 16" id="KW-0739">Sodium transport</keyword>
<comment type="cofactor">
    <cofactor evidence="16 17">
        <name>FMN</name>
        <dbReference type="ChEBI" id="CHEBI:58210"/>
    </cofactor>
</comment>
<evidence type="ECO:0000256" key="10">
    <source>
        <dbReference type="ARBA" id="ARBA00023027"/>
    </source>
</evidence>
<keyword evidence="6 16" id="KW-0288">FMN</keyword>
<protein>
    <recommendedName>
        <fullName evidence="16 17">Na(+)-translocating NADH-quinone reductase subunit C</fullName>
        <shortName evidence="16 17">Na(+)-NQR subunit C</shortName>
        <shortName evidence="16 17">Na(+)-translocating NQR subunit C</shortName>
        <ecNumber evidence="16 17">7.2.1.1</ecNumber>
    </recommendedName>
    <alternativeName>
        <fullName evidence="16 17">NQR complex subunit C</fullName>
    </alternativeName>
    <alternativeName>
        <fullName evidence="16 17">NQR-1 subunit C</fullName>
    </alternativeName>
</protein>
<feature type="modified residue" description="FMN phosphoryl threonine" evidence="16">
    <location>
        <position position="207"/>
    </location>
</feature>
<dbReference type="GO" id="GO:0010181">
    <property type="term" value="F:FMN binding"/>
    <property type="evidence" value="ECO:0007669"/>
    <property type="project" value="UniProtKB-UniRule"/>
</dbReference>
<comment type="catalytic activity">
    <reaction evidence="16 17">
        <text>a ubiquinone + n Na(+)(in) + NADH + H(+) = a ubiquinol + n Na(+)(out) + NAD(+)</text>
        <dbReference type="Rhea" id="RHEA:47748"/>
        <dbReference type="Rhea" id="RHEA-COMP:9565"/>
        <dbReference type="Rhea" id="RHEA-COMP:9566"/>
        <dbReference type="ChEBI" id="CHEBI:15378"/>
        <dbReference type="ChEBI" id="CHEBI:16389"/>
        <dbReference type="ChEBI" id="CHEBI:17976"/>
        <dbReference type="ChEBI" id="CHEBI:29101"/>
        <dbReference type="ChEBI" id="CHEBI:57540"/>
        <dbReference type="ChEBI" id="CHEBI:57945"/>
        <dbReference type="EC" id="7.2.1.1"/>
    </reaction>
</comment>
<dbReference type="NCBIfam" id="TIGR01938">
    <property type="entry name" value="nqrC"/>
    <property type="match status" value="1"/>
</dbReference>
<keyword evidence="4 16" id="KW-0597">Phosphoprotein</keyword>
<evidence type="ECO:0000256" key="13">
    <source>
        <dbReference type="ARBA" id="ARBA00023075"/>
    </source>
</evidence>
<comment type="similarity">
    <text evidence="16 17">Belongs to the NqrC family.</text>
</comment>
<evidence type="ECO:0000256" key="2">
    <source>
        <dbReference type="ARBA" id="ARBA00022475"/>
    </source>
</evidence>
<dbReference type="HAMAP" id="MF_00427">
    <property type="entry name" value="NqrC"/>
    <property type="match status" value="1"/>
</dbReference>
<evidence type="ECO:0000256" key="8">
    <source>
        <dbReference type="ARBA" id="ARBA00022967"/>
    </source>
</evidence>
<evidence type="ECO:0000256" key="7">
    <source>
        <dbReference type="ARBA" id="ARBA00022692"/>
    </source>
</evidence>
<evidence type="ECO:0000256" key="1">
    <source>
        <dbReference type="ARBA" id="ARBA00022448"/>
    </source>
</evidence>
<keyword evidence="1 16" id="KW-0813">Transport</keyword>
<evidence type="ECO:0000256" key="5">
    <source>
        <dbReference type="ARBA" id="ARBA00022630"/>
    </source>
</evidence>
<evidence type="ECO:0000256" key="15">
    <source>
        <dbReference type="ARBA" id="ARBA00023201"/>
    </source>
</evidence>
<comment type="caution">
    <text evidence="16">Lacks conserved residue(s) required for the propagation of feature annotation.</text>
</comment>
<dbReference type="RefSeq" id="WP_250723403.1">
    <property type="nucleotide sequence ID" value="NZ_CP098400.1"/>
</dbReference>
<dbReference type="KEGG" id="alkq:M9189_11525"/>
<feature type="transmembrane region" description="Helical" evidence="16">
    <location>
        <begin position="6"/>
        <end position="28"/>
    </location>
</feature>
<evidence type="ECO:0000256" key="3">
    <source>
        <dbReference type="ARBA" id="ARBA00022519"/>
    </source>
</evidence>
<dbReference type="GO" id="GO:0016655">
    <property type="term" value="F:oxidoreductase activity, acting on NAD(P)H, quinone or similar compound as acceptor"/>
    <property type="evidence" value="ECO:0007669"/>
    <property type="project" value="UniProtKB-UniRule"/>
</dbReference>
<keyword evidence="9 16" id="KW-1133">Transmembrane helix</keyword>
<keyword evidence="8 16" id="KW-1278">Translocase</keyword>
<dbReference type="Proteomes" id="UP001056426">
    <property type="component" value="Chromosome"/>
</dbReference>
<comment type="subcellular location">
    <subcellularLocation>
        <location evidence="16">Cell membrane</location>
        <topology evidence="16">Single-pass membrane protein</topology>
    </subcellularLocation>
</comment>
<comment type="subunit">
    <text evidence="16 17">Composed of six subunits; NqrA, NqrB, NqrC, NqrD, NqrE and NqrF.</text>
</comment>
<dbReference type="InterPro" id="IPR010204">
    <property type="entry name" value="NqrC"/>
</dbReference>
<evidence type="ECO:0000256" key="4">
    <source>
        <dbReference type="ARBA" id="ARBA00022553"/>
    </source>
</evidence>
<evidence type="ECO:0000256" key="11">
    <source>
        <dbReference type="ARBA" id="ARBA00023053"/>
    </source>
</evidence>
<evidence type="ECO:0000313" key="19">
    <source>
        <dbReference type="EMBL" id="URW79481.1"/>
    </source>
</evidence>
<gene>
    <name evidence="16 19" type="primary">nqrC</name>
    <name evidence="19" type="ORF">M9189_11525</name>
</gene>
<evidence type="ECO:0000256" key="9">
    <source>
        <dbReference type="ARBA" id="ARBA00022989"/>
    </source>
</evidence>
<dbReference type="Pfam" id="PF04205">
    <property type="entry name" value="FMN_bind"/>
    <property type="match status" value="1"/>
</dbReference>
<dbReference type="PANTHER" id="PTHR37838:SF1">
    <property type="entry name" value="NA(+)-TRANSLOCATING NADH-QUINONE REDUCTASE SUBUNIT C"/>
    <property type="match status" value="1"/>
</dbReference>
<dbReference type="InterPro" id="IPR007329">
    <property type="entry name" value="FMN-bd"/>
</dbReference>
<feature type="domain" description="FMN-binding" evidence="18">
    <location>
        <begin position="126"/>
        <end position="224"/>
    </location>
</feature>
<dbReference type="GO" id="GO:0006814">
    <property type="term" value="P:sodium ion transport"/>
    <property type="evidence" value="ECO:0007669"/>
    <property type="project" value="UniProtKB-UniRule"/>
</dbReference>
<keyword evidence="14 16" id="KW-0472">Membrane</keyword>
<proteinExistence type="inferred from homology"/>
<keyword evidence="7 16" id="KW-0812">Transmembrane</keyword>
<evidence type="ECO:0000256" key="17">
    <source>
        <dbReference type="PIRNR" id="PIRNR009437"/>
    </source>
</evidence>
<keyword evidence="3" id="KW-0997">Cell inner membrane</keyword>
<evidence type="ECO:0000256" key="16">
    <source>
        <dbReference type="HAMAP-Rule" id="MF_00427"/>
    </source>
</evidence>
<keyword evidence="11 16" id="KW-0915">Sodium</keyword>
<evidence type="ECO:0000256" key="14">
    <source>
        <dbReference type="ARBA" id="ARBA00023136"/>
    </source>
</evidence>
<accession>A0A9J6ZP83</accession>
<evidence type="ECO:0000313" key="20">
    <source>
        <dbReference type="Proteomes" id="UP001056426"/>
    </source>
</evidence>
<keyword evidence="20" id="KW-1185">Reference proteome</keyword>
<sequence length="237" mass="25900">MNKEGNSYIIIYASILVIVVAALLAFIATGLKPIQDRNELVAKKTSILQSINIESDASNAEQLFDKLIGENNYVVNFKGEKVSGQALGVNLAEEIRKPIEDRLYPVFEAHLDNGDVKYILEVRGAGLWGPIWGYVSINSDGNTLYGAVYSHKGETPGLGAEIESEKFQSQFPGKQIFENGVLEGISVVKGSADPANTHEVDGISGGTITSKGLEKMLADYFKGYENFLKNIERKSHE</sequence>
<keyword evidence="2 16" id="KW-1003">Cell membrane</keyword>
<dbReference type="PANTHER" id="PTHR37838">
    <property type="entry name" value="NA(+)-TRANSLOCATING NADH-QUINONE REDUCTASE SUBUNIT C"/>
    <property type="match status" value="1"/>
</dbReference>
<dbReference type="AlphaFoldDB" id="A0A9J6ZP83"/>
<dbReference type="SMART" id="SM00900">
    <property type="entry name" value="FMN_bind"/>
    <property type="match status" value="1"/>
</dbReference>
<keyword evidence="5 16" id="KW-0285">Flavoprotein</keyword>
<reference evidence="19" key="1">
    <citation type="submission" date="2022-05" db="EMBL/GenBank/DDBJ databases">
        <authorList>
            <person name="Sun X."/>
        </authorList>
    </citation>
    <scope>NUCLEOTIDE SEQUENCE</scope>
    <source>
        <strain evidence="19">Ai-910</strain>
    </source>
</reference>
<comment type="function">
    <text evidence="16">NQR complex catalyzes the reduction of ubiquinone-1 to ubiquinol by two successive reactions, coupled with the transport of Na(+) ions from the cytoplasm to the periplasm. NqrA to NqrE are probably involved in the second step, the conversion of ubisemiquinone to ubiquinol.</text>
</comment>
<keyword evidence="10 16" id="KW-0520">NAD</keyword>
<dbReference type="GO" id="GO:0005886">
    <property type="term" value="C:plasma membrane"/>
    <property type="evidence" value="ECO:0007669"/>
    <property type="project" value="UniProtKB-SubCell"/>
</dbReference>